<reference evidence="3" key="1">
    <citation type="journal article" date="2023" name="Commun. Biol.">
        <title>Genome analysis of Parmales, the sister group of diatoms, reveals the evolutionary specialization of diatoms from phago-mixotrophs to photoautotrophs.</title>
        <authorList>
            <person name="Ban H."/>
            <person name="Sato S."/>
            <person name="Yoshikawa S."/>
            <person name="Yamada K."/>
            <person name="Nakamura Y."/>
            <person name="Ichinomiya M."/>
            <person name="Sato N."/>
            <person name="Blanc-Mathieu R."/>
            <person name="Endo H."/>
            <person name="Kuwata A."/>
            <person name="Ogata H."/>
        </authorList>
    </citation>
    <scope>NUCLEOTIDE SEQUENCE [LARGE SCALE GENOMIC DNA]</scope>
    <source>
        <strain evidence="3">NIES 3699</strain>
    </source>
</reference>
<keyword evidence="1" id="KW-0812">Transmembrane</keyword>
<evidence type="ECO:0000313" key="2">
    <source>
        <dbReference type="EMBL" id="GMH94833.1"/>
    </source>
</evidence>
<keyword evidence="1" id="KW-0472">Membrane</keyword>
<evidence type="ECO:0000313" key="3">
    <source>
        <dbReference type="Proteomes" id="UP001165160"/>
    </source>
</evidence>
<dbReference type="Proteomes" id="UP001165160">
    <property type="component" value="Unassembled WGS sequence"/>
</dbReference>
<feature type="transmembrane region" description="Helical" evidence="1">
    <location>
        <begin position="18"/>
        <end position="37"/>
    </location>
</feature>
<dbReference type="EMBL" id="BRXX01000160">
    <property type="protein sequence ID" value="GMH94833.1"/>
    <property type="molecule type" value="Genomic_DNA"/>
</dbReference>
<keyword evidence="3" id="KW-1185">Reference proteome</keyword>
<name>A0A9W7EWY9_9STRA</name>
<keyword evidence="1" id="KW-1133">Transmembrane helix</keyword>
<accession>A0A9W7EWY9</accession>
<gene>
    <name evidence="2" type="ORF">TrVE_jg9953</name>
</gene>
<proteinExistence type="predicted"/>
<comment type="caution">
    <text evidence="2">The sequence shown here is derived from an EMBL/GenBank/DDBJ whole genome shotgun (WGS) entry which is preliminary data.</text>
</comment>
<sequence>MEVGNGGKNVKVFVWRKMLMLMGGVVCFMGGRGYILLKLETVKIHKLYGKNIYTTLTLGLNLLPYA</sequence>
<dbReference type="AlphaFoldDB" id="A0A9W7EWY9"/>
<evidence type="ECO:0000256" key="1">
    <source>
        <dbReference type="SAM" id="Phobius"/>
    </source>
</evidence>
<organism evidence="2 3">
    <name type="scientific">Triparma verrucosa</name>
    <dbReference type="NCBI Taxonomy" id="1606542"/>
    <lineage>
        <taxon>Eukaryota</taxon>
        <taxon>Sar</taxon>
        <taxon>Stramenopiles</taxon>
        <taxon>Ochrophyta</taxon>
        <taxon>Bolidophyceae</taxon>
        <taxon>Parmales</taxon>
        <taxon>Triparmaceae</taxon>
        <taxon>Triparma</taxon>
    </lineage>
</organism>
<protein>
    <submittedName>
        <fullName evidence="2">Uncharacterized protein</fullName>
    </submittedName>
</protein>